<dbReference type="PROSITE" id="PS50089">
    <property type="entry name" value="ZF_RING_2"/>
    <property type="match status" value="1"/>
</dbReference>
<organism evidence="15 16">
    <name type="scientific">Chlorella vulgaris</name>
    <name type="common">Green alga</name>
    <dbReference type="NCBI Taxonomy" id="3077"/>
    <lineage>
        <taxon>Eukaryota</taxon>
        <taxon>Viridiplantae</taxon>
        <taxon>Chlorophyta</taxon>
        <taxon>core chlorophytes</taxon>
        <taxon>Trebouxiophyceae</taxon>
        <taxon>Chlorellales</taxon>
        <taxon>Chlorellaceae</taxon>
        <taxon>Chlorella clade</taxon>
        <taxon>Chlorella</taxon>
    </lineage>
</organism>
<reference evidence="15" key="2">
    <citation type="submission" date="2020-11" db="EMBL/GenBank/DDBJ databases">
        <authorList>
            <person name="Cecchin M."/>
            <person name="Marcolungo L."/>
            <person name="Rossato M."/>
            <person name="Girolomoni L."/>
            <person name="Cosentino E."/>
            <person name="Cuine S."/>
            <person name="Li-Beisson Y."/>
            <person name="Delledonne M."/>
            <person name="Ballottari M."/>
        </authorList>
    </citation>
    <scope>NUCLEOTIDE SEQUENCE</scope>
    <source>
        <strain evidence="15">211/11P</strain>
        <tissue evidence="15">Whole cell</tissue>
    </source>
</reference>
<dbReference type="EMBL" id="SIDB01000008">
    <property type="protein sequence ID" value="KAI3429704.1"/>
    <property type="molecule type" value="Genomic_DNA"/>
</dbReference>
<evidence type="ECO:0000256" key="4">
    <source>
        <dbReference type="ARBA" id="ARBA00012251"/>
    </source>
</evidence>
<dbReference type="SMART" id="SM00647">
    <property type="entry name" value="IBR"/>
    <property type="match status" value="1"/>
</dbReference>
<evidence type="ECO:0000256" key="12">
    <source>
        <dbReference type="SAM" id="MobiDB-lite"/>
    </source>
</evidence>
<keyword evidence="9" id="KW-0833">Ubl conjugation pathway</keyword>
<feature type="domain" description="RING-type" evidence="14">
    <location>
        <begin position="191"/>
        <end position="379"/>
    </location>
</feature>
<keyword evidence="7" id="KW-0677">Repeat</keyword>
<keyword evidence="6" id="KW-0479">Metal-binding</keyword>
<evidence type="ECO:0000256" key="7">
    <source>
        <dbReference type="ARBA" id="ARBA00022737"/>
    </source>
</evidence>
<feature type="region of interest" description="Disordered" evidence="12">
    <location>
        <begin position="425"/>
        <end position="510"/>
    </location>
</feature>
<dbReference type="Proteomes" id="UP001055712">
    <property type="component" value="Unassembled WGS sequence"/>
</dbReference>
<keyword evidence="16" id="KW-1185">Reference proteome</keyword>
<evidence type="ECO:0000256" key="2">
    <source>
        <dbReference type="ARBA" id="ARBA00003976"/>
    </source>
</evidence>
<evidence type="ECO:0000256" key="11">
    <source>
        <dbReference type="PROSITE-ProRule" id="PRU00175"/>
    </source>
</evidence>
<evidence type="ECO:0000256" key="10">
    <source>
        <dbReference type="ARBA" id="ARBA00022833"/>
    </source>
</evidence>
<feature type="compositionally biased region" description="Low complexity" evidence="12">
    <location>
        <begin position="476"/>
        <end position="485"/>
    </location>
</feature>
<dbReference type="PANTHER" id="PTHR11685">
    <property type="entry name" value="RBR FAMILY RING FINGER AND IBR DOMAIN-CONTAINING"/>
    <property type="match status" value="1"/>
</dbReference>
<evidence type="ECO:0000256" key="1">
    <source>
        <dbReference type="ARBA" id="ARBA00001798"/>
    </source>
</evidence>
<dbReference type="OrthoDB" id="514333at2759"/>
<evidence type="ECO:0000259" key="14">
    <source>
        <dbReference type="PROSITE" id="PS51873"/>
    </source>
</evidence>
<evidence type="ECO:0000256" key="5">
    <source>
        <dbReference type="ARBA" id="ARBA00022679"/>
    </source>
</evidence>
<dbReference type="InterPro" id="IPR002867">
    <property type="entry name" value="IBR_dom"/>
</dbReference>
<comment type="similarity">
    <text evidence="3">Belongs to the RBR family. Ariadne subfamily.</text>
</comment>
<evidence type="ECO:0000256" key="8">
    <source>
        <dbReference type="ARBA" id="ARBA00022771"/>
    </source>
</evidence>
<dbReference type="GO" id="GO:0008270">
    <property type="term" value="F:zinc ion binding"/>
    <property type="evidence" value="ECO:0007669"/>
    <property type="project" value="UniProtKB-KW"/>
</dbReference>
<evidence type="ECO:0000256" key="9">
    <source>
        <dbReference type="ARBA" id="ARBA00022786"/>
    </source>
</evidence>
<dbReference type="Pfam" id="PF00097">
    <property type="entry name" value="zf-C3HC4"/>
    <property type="match status" value="1"/>
</dbReference>
<sequence length="510" mass="55164">MEGGSAGGPVVIDLTDVQPRARSRNLHWRNAFVDLVGLDSAAAGAAAAPPKAVAQPQSQRGAPAIDLTDDEPWAELQPAKRRKGEASLRGRAQLAAAAASSEQKGRAPEQQARKQAQQQHQMQTPQQQQAQKQAQQQHEMQAPQQQQLPKQAQQQHQMQAPQQQQQPKQALQQQQEQQQPLNVEVAGEEGGEGPCSICFEDEGPMMHSFAACKHRFCLPCLRQFIAGKVADRTFPLCPLPDCKSAISAAECALVLTEEEQATLGKMEAEAAVGDGARLFCPNPSCSQLLIADDKQEDTALECPYCTHQLCANCGVAWHKDLTCRQYQALPGAVRSKAEQALLDMAEEQGMRRCGTVFCYSCGASKAKGSSHYCTCKPHAEQWLRLPGTAAAAAAPQPAGAVQAAAAAAAAAARADAALAAALRRANRRREGAEQAPAGRKQRAQQRAQQMQEHAEHVAQLLQEMDQQAAARREARQQQQQQQQQQPPGSGGRRARNREGRNRPQSAGMGW</sequence>
<dbReference type="InterPro" id="IPR031127">
    <property type="entry name" value="E3_UB_ligase_RBR"/>
</dbReference>
<comment type="catalytic activity">
    <reaction evidence="1">
        <text>[E2 ubiquitin-conjugating enzyme]-S-ubiquitinyl-L-cysteine + [acceptor protein]-L-lysine = [E2 ubiquitin-conjugating enzyme]-L-cysteine + [acceptor protein]-N(6)-ubiquitinyl-L-lysine.</text>
        <dbReference type="EC" id="2.3.2.31"/>
    </reaction>
</comment>
<dbReference type="GO" id="GO:0061630">
    <property type="term" value="F:ubiquitin protein ligase activity"/>
    <property type="evidence" value="ECO:0007669"/>
    <property type="project" value="UniProtKB-EC"/>
</dbReference>
<evidence type="ECO:0000256" key="3">
    <source>
        <dbReference type="ARBA" id="ARBA00005884"/>
    </source>
</evidence>
<dbReference type="InterPro" id="IPR018957">
    <property type="entry name" value="Znf_C3HC4_RING-type"/>
</dbReference>
<protein>
    <recommendedName>
        <fullName evidence="4">RBR-type E3 ubiquitin transferase</fullName>
        <ecNumber evidence="4">2.3.2.31</ecNumber>
    </recommendedName>
</protein>
<proteinExistence type="inferred from homology"/>
<keyword evidence="10" id="KW-0862">Zinc</keyword>
<evidence type="ECO:0000259" key="13">
    <source>
        <dbReference type="PROSITE" id="PS50089"/>
    </source>
</evidence>
<dbReference type="InterPro" id="IPR044066">
    <property type="entry name" value="TRIAD_supradom"/>
</dbReference>
<accession>A0A9D4TMR2</accession>
<dbReference type="InterPro" id="IPR001841">
    <property type="entry name" value="Znf_RING"/>
</dbReference>
<name>A0A9D4TMR2_CHLVU</name>
<dbReference type="GO" id="GO:0016567">
    <property type="term" value="P:protein ubiquitination"/>
    <property type="evidence" value="ECO:0007669"/>
    <property type="project" value="InterPro"/>
</dbReference>
<dbReference type="Pfam" id="PF01485">
    <property type="entry name" value="IBR"/>
    <property type="match status" value="1"/>
</dbReference>
<feature type="compositionally biased region" description="Low complexity" evidence="12">
    <location>
        <begin position="43"/>
        <end position="59"/>
    </location>
</feature>
<dbReference type="AlphaFoldDB" id="A0A9D4TMR2"/>
<keyword evidence="5" id="KW-0808">Transferase</keyword>
<feature type="region of interest" description="Disordered" evidence="12">
    <location>
        <begin position="43"/>
        <end position="188"/>
    </location>
</feature>
<evidence type="ECO:0000313" key="15">
    <source>
        <dbReference type="EMBL" id="KAI3429704.1"/>
    </source>
</evidence>
<evidence type="ECO:0000256" key="6">
    <source>
        <dbReference type="ARBA" id="ARBA00022723"/>
    </source>
</evidence>
<dbReference type="PROSITE" id="PS51873">
    <property type="entry name" value="TRIAD"/>
    <property type="match status" value="1"/>
</dbReference>
<keyword evidence="8 11" id="KW-0863">Zinc-finger</keyword>
<evidence type="ECO:0000313" key="16">
    <source>
        <dbReference type="Proteomes" id="UP001055712"/>
    </source>
</evidence>
<reference evidence="15" key="1">
    <citation type="journal article" date="2019" name="Plant J.">
        <title>Chlorella vulgaris genome assembly and annotation reveals the molecular basis for metabolic acclimation to high light conditions.</title>
        <authorList>
            <person name="Cecchin M."/>
            <person name="Marcolungo L."/>
            <person name="Rossato M."/>
            <person name="Girolomoni L."/>
            <person name="Cosentino E."/>
            <person name="Cuine S."/>
            <person name="Li-Beisson Y."/>
            <person name="Delledonne M."/>
            <person name="Ballottari M."/>
        </authorList>
    </citation>
    <scope>NUCLEOTIDE SEQUENCE</scope>
    <source>
        <strain evidence="15">211/11P</strain>
    </source>
</reference>
<comment type="function">
    <text evidence="2">Might act as an E3 ubiquitin-protein ligase, or as part of E3 complex, which accepts ubiquitin from specific E2 ubiquitin-conjugating enzymes and then transfers it to substrates.</text>
</comment>
<dbReference type="Gene3D" id="3.30.40.10">
    <property type="entry name" value="Zinc/RING finger domain, C3HC4 (zinc finger)"/>
    <property type="match status" value="1"/>
</dbReference>
<dbReference type="InterPro" id="IPR013083">
    <property type="entry name" value="Znf_RING/FYVE/PHD"/>
</dbReference>
<dbReference type="PROSITE" id="PS00518">
    <property type="entry name" value="ZF_RING_1"/>
    <property type="match status" value="1"/>
</dbReference>
<comment type="caution">
    <text evidence="15">The sequence shown here is derived from an EMBL/GenBank/DDBJ whole genome shotgun (WGS) entry which is preliminary data.</text>
</comment>
<dbReference type="SUPFAM" id="SSF57850">
    <property type="entry name" value="RING/U-box"/>
    <property type="match status" value="2"/>
</dbReference>
<feature type="domain" description="RING-type" evidence="13">
    <location>
        <begin position="195"/>
        <end position="239"/>
    </location>
</feature>
<feature type="compositionally biased region" description="Low complexity" evidence="12">
    <location>
        <begin position="87"/>
        <end position="185"/>
    </location>
</feature>
<dbReference type="EC" id="2.3.2.31" evidence="4"/>
<gene>
    <name evidence="15" type="ORF">D9Q98_005789</name>
</gene>
<dbReference type="InterPro" id="IPR017907">
    <property type="entry name" value="Znf_RING_CS"/>
</dbReference>
<feature type="compositionally biased region" description="Low complexity" evidence="12">
    <location>
        <begin position="433"/>
        <end position="451"/>
    </location>
</feature>